<organism evidence="2 3">
    <name type="scientific">Vitrella brassicaformis (strain CCMP3155)</name>
    <dbReference type="NCBI Taxonomy" id="1169540"/>
    <lineage>
        <taxon>Eukaryota</taxon>
        <taxon>Sar</taxon>
        <taxon>Alveolata</taxon>
        <taxon>Colpodellida</taxon>
        <taxon>Vitrellaceae</taxon>
        <taxon>Vitrella</taxon>
    </lineage>
</organism>
<dbReference type="PhylomeDB" id="A0A0G4EEY1"/>
<protein>
    <submittedName>
        <fullName evidence="2">Uncharacterized protein</fullName>
    </submittedName>
</protein>
<keyword evidence="3" id="KW-1185">Reference proteome</keyword>
<evidence type="ECO:0000313" key="3">
    <source>
        <dbReference type="Proteomes" id="UP000041254"/>
    </source>
</evidence>
<keyword evidence="1" id="KW-0812">Transmembrane</keyword>
<dbReference type="EMBL" id="CDMY01000200">
    <property type="protein sequence ID" value="CEL93946.1"/>
    <property type="molecule type" value="Genomic_DNA"/>
</dbReference>
<dbReference type="VEuPathDB" id="CryptoDB:Vbra_20291"/>
<feature type="transmembrane region" description="Helical" evidence="1">
    <location>
        <begin position="218"/>
        <end position="241"/>
    </location>
</feature>
<evidence type="ECO:0000256" key="1">
    <source>
        <dbReference type="SAM" id="Phobius"/>
    </source>
</evidence>
<feature type="transmembrane region" description="Helical" evidence="1">
    <location>
        <begin position="75"/>
        <end position="94"/>
    </location>
</feature>
<feature type="transmembrane region" description="Helical" evidence="1">
    <location>
        <begin position="136"/>
        <end position="157"/>
    </location>
</feature>
<feature type="transmembrane region" description="Helical" evidence="1">
    <location>
        <begin position="185"/>
        <end position="206"/>
    </location>
</feature>
<dbReference type="Proteomes" id="UP000041254">
    <property type="component" value="Unassembled WGS sequence"/>
</dbReference>
<sequence length="501" mass="56502">MTDADACSLVGLPEDVERRLLASLTAYDCVALRASSKSVGCQLVSEVNLTHRLDAAIREKGLSGVLTYQKRCETVLQILLQWMAAIFSAVSTLVRSSSRGFPRLHLHLHVHPQLGRRPDTVSGAAAGCVPADFQGLLYLLAWVVPFLVIDVAIRWLGEASFVVRAFRQFSVAYGDAFDLLRSGGVICFDCALALLFISEICIAWMWPPSDESSVQPVIVAMRWHLGILLPVCLGIMCRLIWYDLVDVLRLVDTREGYLLRVLYVIEEGGCWDRCVSLIYYLKNSHRLPSLPITITAHDLRQAGSRAVFDTRPPAVRQYSLFSHRVRQCVDLSRVNGQDYLGWPDWSTDPLTYVSIDLTDPDPPTKRDEYVYSSFTDIIVVLIDRDFVNGFDFRLRPHFTLPDDLIIPPPKEYQLTQDVMRQPRGQWKGCRKADEWSVDGASMEWDGTILILCGDKAADDFLVRVDSSLKICTTEPPVAWKRRPDQRYPRTAALVRQKVVAA</sequence>
<dbReference type="AlphaFoldDB" id="A0A0G4EEY1"/>
<gene>
    <name evidence="2" type="ORF">Vbra_20291</name>
</gene>
<keyword evidence="1" id="KW-1133">Transmembrane helix</keyword>
<name>A0A0G4EEY1_VITBC</name>
<accession>A0A0G4EEY1</accession>
<evidence type="ECO:0000313" key="2">
    <source>
        <dbReference type="EMBL" id="CEL93946.1"/>
    </source>
</evidence>
<dbReference type="InParanoid" id="A0A0G4EEY1"/>
<reference evidence="2 3" key="1">
    <citation type="submission" date="2014-11" db="EMBL/GenBank/DDBJ databases">
        <authorList>
            <person name="Zhu J."/>
            <person name="Qi W."/>
            <person name="Song R."/>
        </authorList>
    </citation>
    <scope>NUCLEOTIDE SEQUENCE [LARGE SCALE GENOMIC DNA]</scope>
</reference>
<proteinExistence type="predicted"/>
<keyword evidence="1" id="KW-0472">Membrane</keyword>